<proteinExistence type="predicted"/>
<dbReference type="PANTHER" id="PTHR33022">
    <property type="entry name" value="DUF1985 DOMAIN-CONTAINING PROTEIN"/>
    <property type="match status" value="1"/>
</dbReference>
<reference evidence="2" key="2">
    <citation type="journal article" date="2017" name="J. Anim. Genet.">
        <title>Multiple reference genome sequences of hot pepper reveal the massive evolution of plant disease resistance genes by retroduplication.</title>
        <authorList>
            <person name="Kim S."/>
            <person name="Park J."/>
            <person name="Yeom S.-I."/>
            <person name="Kim Y.-M."/>
            <person name="Seo E."/>
            <person name="Kim K.-T."/>
            <person name="Kim M.-S."/>
            <person name="Lee J.M."/>
            <person name="Cheong K."/>
            <person name="Shin H.-S."/>
            <person name="Kim S.-B."/>
            <person name="Han K."/>
            <person name="Lee J."/>
            <person name="Park M."/>
            <person name="Lee H.-A."/>
            <person name="Lee H.-Y."/>
            <person name="Lee Y."/>
            <person name="Oh S."/>
            <person name="Lee J.H."/>
            <person name="Choi E."/>
            <person name="Choi E."/>
            <person name="Lee S.E."/>
            <person name="Jeon J."/>
            <person name="Kim H."/>
            <person name="Choi G."/>
            <person name="Song H."/>
            <person name="Lee J."/>
            <person name="Lee S.-C."/>
            <person name="Kwon J.-K."/>
            <person name="Lee H.-Y."/>
            <person name="Koo N."/>
            <person name="Hong Y."/>
            <person name="Kim R.W."/>
            <person name="Kang W.-H."/>
            <person name="Huh J.H."/>
            <person name="Kang B.-C."/>
            <person name="Yang T.-J."/>
            <person name="Lee Y.-H."/>
            <person name="Bennetzen J.L."/>
            <person name="Choi D."/>
        </authorList>
    </citation>
    <scope>NUCLEOTIDE SEQUENCE [LARGE SCALE GENOMIC DNA]</scope>
    <source>
        <strain evidence="2">cv. PBC81</strain>
    </source>
</reference>
<evidence type="ECO:0000313" key="1">
    <source>
        <dbReference type="EMBL" id="PHT48248.1"/>
    </source>
</evidence>
<dbReference type="EMBL" id="MLFT02000005">
    <property type="protein sequence ID" value="PHT48248.1"/>
    <property type="molecule type" value="Genomic_DNA"/>
</dbReference>
<dbReference type="Proteomes" id="UP000224567">
    <property type="component" value="Unassembled WGS sequence"/>
</dbReference>
<dbReference type="PANTHER" id="PTHR33022:SF13">
    <property type="entry name" value="UBIQUITIN-LIKE PROTEASE FAMILY PROFILE DOMAIN-CONTAINING PROTEIN"/>
    <property type="match status" value="1"/>
</dbReference>
<comment type="caution">
    <text evidence="1">The sequence shown here is derived from an EMBL/GenBank/DDBJ whole genome shotgun (WGS) entry which is preliminary data.</text>
</comment>
<evidence type="ECO:0008006" key="3">
    <source>
        <dbReference type="Google" id="ProtNLM"/>
    </source>
</evidence>
<accession>A0A2G2WSK5</accession>
<name>A0A2G2WSK5_CAPBA</name>
<sequence length="148" mass="17057">MSDFLDQKVRTDWSMIEAYRDKIGNLFDVEYIEGISQQPIGILDCSLFLAAYAEYLSNGLQVPNDGLDAGLLCKRYVTLYENTKKQKLKNHAQAILKIHDDQSRIPWHWMKNNFSILILSSLHLQVPHICPPSSVSPELQQLLERKEL</sequence>
<organism evidence="1 2">
    <name type="scientific">Capsicum baccatum</name>
    <name type="common">Peruvian pepper</name>
    <dbReference type="NCBI Taxonomy" id="33114"/>
    <lineage>
        <taxon>Eukaryota</taxon>
        <taxon>Viridiplantae</taxon>
        <taxon>Streptophyta</taxon>
        <taxon>Embryophyta</taxon>
        <taxon>Tracheophyta</taxon>
        <taxon>Spermatophyta</taxon>
        <taxon>Magnoliopsida</taxon>
        <taxon>eudicotyledons</taxon>
        <taxon>Gunneridae</taxon>
        <taxon>Pentapetalae</taxon>
        <taxon>asterids</taxon>
        <taxon>lamiids</taxon>
        <taxon>Solanales</taxon>
        <taxon>Solanaceae</taxon>
        <taxon>Solanoideae</taxon>
        <taxon>Capsiceae</taxon>
        <taxon>Capsicum</taxon>
    </lineage>
</organism>
<evidence type="ECO:0000313" key="2">
    <source>
        <dbReference type="Proteomes" id="UP000224567"/>
    </source>
</evidence>
<keyword evidence="2" id="KW-1185">Reference proteome</keyword>
<dbReference type="OrthoDB" id="1291327at2759"/>
<dbReference type="AlphaFoldDB" id="A0A2G2WSK5"/>
<protein>
    <recommendedName>
        <fullName evidence="3">Ubiquitin-like protease family profile domain-containing protein</fullName>
    </recommendedName>
</protein>
<gene>
    <name evidence="1" type="ORF">CQW23_12456</name>
</gene>
<reference evidence="1 2" key="1">
    <citation type="journal article" date="2017" name="Genome Biol.">
        <title>New reference genome sequences of hot pepper reveal the massive evolution of plant disease-resistance genes by retroduplication.</title>
        <authorList>
            <person name="Kim S."/>
            <person name="Park J."/>
            <person name="Yeom S.I."/>
            <person name="Kim Y.M."/>
            <person name="Seo E."/>
            <person name="Kim K.T."/>
            <person name="Kim M.S."/>
            <person name="Lee J.M."/>
            <person name="Cheong K."/>
            <person name="Shin H.S."/>
            <person name="Kim S.B."/>
            <person name="Han K."/>
            <person name="Lee J."/>
            <person name="Park M."/>
            <person name="Lee H.A."/>
            <person name="Lee H.Y."/>
            <person name="Lee Y."/>
            <person name="Oh S."/>
            <person name="Lee J.H."/>
            <person name="Choi E."/>
            <person name="Choi E."/>
            <person name="Lee S.E."/>
            <person name="Jeon J."/>
            <person name="Kim H."/>
            <person name="Choi G."/>
            <person name="Song H."/>
            <person name="Lee J."/>
            <person name="Lee S.C."/>
            <person name="Kwon J.K."/>
            <person name="Lee H.Y."/>
            <person name="Koo N."/>
            <person name="Hong Y."/>
            <person name="Kim R.W."/>
            <person name="Kang W.H."/>
            <person name="Huh J.H."/>
            <person name="Kang B.C."/>
            <person name="Yang T.J."/>
            <person name="Lee Y.H."/>
            <person name="Bennetzen J.L."/>
            <person name="Choi D."/>
        </authorList>
    </citation>
    <scope>NUCLEOTIDE SEQUENCE [LARGE SCALE GENOMIC DNA]</scope>
    <source>
        <strain evidence="2">cv. PBC81</strain>
    </source>
</reference>